<organism evidence="6 7">
    <name type="scientific">Chitinophaga oryziterrae</name>
    <dbReference type="NCBI Taxonomy" id="1031224"/>
    <lineage>
        <taxon>Bacteria</taxon>
        <taxon>Pseudomonadati</taxon>
        <taxon>Bacteroidota</taxon>
        <taxon>Chitinophagia</taxon>
        <taxon>Chitinophagales</taxon>
        <taxon>Chitinophagaceae</taxon>
        <taxon>Chitinophaga</taxon>
    </lineage>
</organism>
<proteinExistence type="inferred from homology"/>
<dbReference type="Gene3D" id="3.90.1720.10">
    <property type="entry name" value="endopeptidase domain like (from Nostoc punctiforme)"/>
    <property type="match status" value="1"/>
</dbReference>
<keyword evidence="3 6" id="KW-0378">Hydrolase</keyword>
<dbReference type="GO" id="GO:0006508">
    <property type="term" value="P:proteolysis"/>
    <property type="evidence" value="ECO:0007669"/>
    <property type="project" value="UniProtKB-KW"/>
</dbReference>
<dbReference type="InterPro" id="IPR000064">
    <property type="entry name" value="NLP_P60_dom"/>
</dbReference>
<evidence type="ECO:0000313" key="6">
    <source>
        <dbReference type="EMBL" id="MVT42337.1"/>
    </source>
</evidence>
<feature type="domain" description="NlpC/P60" evidence="5">
    <location>
        <begin position="57"/>
        <end position="186"/>
    </location>
</feature>
<dbReference type="Pfam" id="PF00877">
    <property type="entry name" value="NLPC_P60"/>
    <property type="match status" value="1"/>
</dbReference>
<gene>
    <name evidence="6" type="ORF">GO495_17225</name>
</gene>
<dbReference type="PANTHER" id="PTHR47053">
    <property type="entry name" value="MUREIN DD-ENDOPEPTIDASE MEPH-RELATED"/>
    <property type="match status" value="1"/>
</dbReference>
<evidence type="ECO:0000259" key="5">
    <source>
        <dbReference type="PROSITE" id="PS51935"/>
    </source>
</evidence>
<evidence type="ECO:0000256" key="4">
    <source>
        <dbReference type="ARBA" id="ARBA00022807"/>
    </source>
</evidence>
<dbReference type="OrthoDB" id="9807055at2"/>
<evidence type="ECO:0000256" key="1">
    <source>
        <dbReference type="ARBA" id="ARBA00007074"/>
    </source>
</evidence>
<dbReference type="SUPFAM" id="SSF54001">
    <property type="entry name" value="Cysteine proteinases"/>
    <property type="match status" value="1"/>
</dbReference>
<dbReference type="PROSITE" id="PS51935">
    <property type="entry name" value="NLPC_P60"/>
    <property type="match status" value="1"/>
</dbReference>
<dbReference type="RefSeq" id="WP_157300959.1">
    <property type="nucleotide sequence ID" value="NZ_BAAAZB010000005.1"/>
</dbReference>
<dbReference type="GO" id="GO:0008234">
    <property type="term" value="F:cysteine-type peptidase activity"/>
    <property type="evidence" value="ECO:0007669"/>
    <property type="project" value="UniProtKB-KW"/>
</dbReference>
<name>A0A6N8JAR0_9BACT</name>
<dbReference type="Proteomes" id="UP000468388">
    <property type="component" value="Unassembled WGS sequence"/>
</dbReference>
<dbReference type="InterPro" id="IPR051202">
    <property type="entry name" value="Peptidase_C40"/>
</dbReference>
<keyword evidence="4" id="KW-0788">Thiol protease</keyword>
<evidence type="ECO:0000256" key="3">
    <source>
        <dbReference type="ARBA" id="ARBA00022801"/>
    </source>
</evidence>
<dbReference type="EMBL" id="WRXO01000004">
    <property type="protein sequence ID" value="MVT42337.1"/>
    <property type="molecule type" value="Genomic_DNA"/>
</dbReference>
<comment type="caution">
    <text evidence="6">The sequence shown here is derived from an EMBL/GenBank/DDBJ whole genome shotgun (WGS) entry which is preliminary data.</text>
</comment>
<dbReference type="InterPro" id="IPR038765">
    <property type="entry name" value="Papain-like_cys_pep_sf"/>
</dbReference>
<accession>A0A6N8JAR0</accession>
<protein>
    <submittedName>
        <fullName evidence="6">Glycoside hydrolase</fullName>
    </submittedName>
</protein>
<comment type="similarity">
    <text evidence="1">Belongs to the peptidase C40 family.</text>
</comment>
<reference evidence="6 7" key="1">
    <citation type="submission" date="2019-12" db="EMBL/GenBank/DDBJ databases">
        <title>The draft genomic sequence of strain Chitinophaga oryziterrae JCM 16595.</title>
        <authorList>
            <person name="Zhang X."/>
        </authorList>
    </citation>
    <scope>NUCLEOTIDE SEQUENCE [LARGE SCALE GENOMIC DNA]</scope>
    <source>
        <strain evidence="6 7">JCM 16595</strain>
    </source>
</reference>
<keyword evidence="2" id="KW-0645">Protease</keyword>
<dbReference type="PANTHER" id="PTHR47053:SF1">
    <property type="entry name" value="MUREIN DD-ENDOPEPTIDASE MEPH-RELATED"/>
    <property type="match status" value="1"/>
</dbReference>
<evidence type="ECO:0000256" key="2">
    <source>
        <dbReference type="ARBA" id="ARBA00022670"/>
    </source>
</evidence>
<dbReference type="AlphaFoldDB" id="A0A6N8JAR0"/>
<sequence length="187" mass="20159">MCENLMLCLLLPVLLSCGGIPEERASIPVDSGISIQTDSSRVDTTIVVQEGSIQTGNTAPSKLIAYSKTLIGIPYKYASTDPSAGFDCSGFITYVFNHFGIEVPRTSADFTDKGTPIDLPFSKPGDLILFTGTDSIIRTVGHMGIITQTGDSIVFIHSTSGKAYGVTETTLNPYYMGRFVKVIRVFE</sequence>
<keyword evidence="7" id="KW-1185">Reference proteome</keyword>
<evidence type="ECO:0000313" key="7">
    <source>
        <dbReference type="Proteomes" id="UP000468388"/>
    </source>
</evidence>